<dbReference type="EMBL" id="JAAVJR010000005">
    <property type="protein sequence ID" value="NJW53424.1"/>
    <property type="molecule type" value="Genomic_DNA"/>
</dbReference>
<protein>
    <submittedName>
        <fullName evidence="1">Acylneuraminate cytidylyltransferase family protein</fullName>
    </submittedName>
</protein>
<accession>A0ABX1D2J8</accession>
<reference evidence="1 2" key="1">
    <citation type="submission" date="2020-03" db="EMBL/GenBank/DDBJ databases">
        <title>Salinimicrobium sp. nov, isolated from SCS.</title>
        <authorList>
            <person name="Cao W.R."/>
        </authorList>
    </citation>
    <scope>NUCLEOTIDE SEQUENCE [LARGE SCALE GENOMIC DNA]</scope>
    <source>
        <strain evidence="2">J15B91</strain>
    </source>
</reference>
<name>A0ABX1D2J8_9FLAO</name>
<keyword evidence="1" id="KW-0548">Nucleotidyltransferase</keyword>
<comment type="caution">
    <text evidence="1">The sequence shown here is derived from an EMBL/GenBank/DDBJ whole genome shotgun (WGS) entry which is preliminary data.</text>
</comment>
<gene>
    <name evidence="1" type="ORF">HC175_10875</name>
</gene>
<dbReference type="RefSeq" id="WP_168138519.1">
    <property type="nucleotide sequence ID" value="NZ_JAAVJR010000005.1"/>
</dbReference>
<dbReference type="PANTHER" id="PTHR21485">
    <property type="entry name" value="HAD SUPERFAMILY MEMBERS CMAS AND KDSC"/>
    <property type="match status" value="1"/>
</dbReference>
<dbReference type="Gene3D" id="3.90.550.10">
    <property type="entry name" value="Spore Coat Polysaccharide Biosynthesis Protein SpsA, Chain A"/>
    <property type="match status" value="1"/>
</dbReference>
<evidence type="ECO:0000313" key="2">
    <source>
        <dbReference type="Proteomes" id="UP000703674"/>
    </source>
</evidence>
<dbReference type="InterPro" id="IPR003329">
    <property type="entry name" value="Cytidylyl_trans"/>
</dbReference>
<sequence length="228" mass="25983">MSVSVFLPVRKGSERVVEKNTRVFSGIQGGLLQLKLEQLQKIKEVDEVVISTNDAKCYDIATFWQKSFNKIKIVERPAGLGDSNTILSNLIVHAGEVCSSQHILWTHVTSPFFGPELYSEAIKKYIVALENDSDSLVTGRKYRDYLLDVKSVKLINNHSVFTWPRTQDLNDCFEINNAVFLAAREFFRKGVRIGKKPFLMVTGKINSLDIDDEEDFKIAEAVYERFIK</sequence>
<dbReference type="InterPro" id="IPR029044">
    <property type="entry name" value="Nucleotide-diphossugar_trans"/>
</dbReference>
<dbReference type="InterPro" id="IPR050793">
    <property type="entry name" value="CMP-NeuNAc_synthase"/>
</dbReference>
<dbReference type="GO" id="GO:0016779">
    <property type="term" value="F:nucleotidyltransferase activity"/>
    <property type="evidence" value="ECO:0007669"/>
    <property type="project" value="UniProtKB-KW"/>
</dbReference>
<dbReference type="SUPFAM" id="SSF53448">
    <property type="entry name" value="Nucleotide-diphospho-sugar transferases"/>
    <property type="match status" value="1"/>
</dbReference>
<evidence type="ECO:0000313" key="1">
    <source>
        <dbReference type="EMBL" id="NJW53424.1"/>
    </source>
</evidence>
<organism evidence="1 2">
    <name type="scientific">Salinimicrobium oceani</name>
    <dbReference type="NCBI Taxonomy" id="2722702"/>
    <lineage>
        <taxon>Bacteria</taxon>
        <taxon>Pseudomonadati</taxon>
        <taxon>Bacteroidota</taxon>
        <taxon>Flavobacteriia</taxon>
        <taxon>Flavobacteriales</taxon>
        <taxon>Flavobacteriaceae</taxon>
        <taxon>Salinimicrobium</taxon>
    </lineage>
</organism>
<dbReference type="PANTHER" id="PTHR21485:SF6">
    <property type="entry name" value="N-ACYLNEURAMINATE CYTIDYLYLTRANSFERASE-RELATED"/>
    <property type="match status" value="1"/>
</dbReference>
<dbReference type="Proteomes" id="UP000703674">
    <property type="component" value="Unassembled WGS sequence"/>
</dbReference>
<dbReference type="Pfam" id="PF02348">
    <property type="entry name" value="CTP_transf_3"/>
    <property type="match status" value="1"/>
</dbReference>
<proteinExistence type="predicted"/>
<keyword evidence="1" id="KW-0808">Transferase</keyword>
<keyword evidence="2" id="KW-1185">Reference proteome</keyword>